<dbReference type="EMBL" id="ML987190">
    <property type="protein sequence ID" value="KAF2254531.1"/>
    <property type="molecule type" value="Genomic_DNA"/>
</dbReference>
<proteinExistence type="predicted"/>
<accession>A0A6A6IVF4</accession>
<dbReference type="PANTHER" id="PTHR11362">
    <property type="entry name" value="PHOSPHATIDYLETHANOLAMINE-BINDING PROTEIN"/>
    <property type="match status" value="1"/>
</dbReference>
<dbReference type="CDD" id="cd00866">
    <property type="entry name" value="PEBP_euk"/>
    <property type="match status" value="1"/>
</dbReference>
<dbReference type="GO" id="GO:0005543">
    <property type="term" value="F:phospholipid binding"/>
    <property type="evidence" value="ECO:0007669"/>
    <property type="project" value="TreeGrafter"/>
</dbReference>
<dbReference type="InterPro" id="IPR035810">
    <property type="entry name" value="PEBP_euk"/>
</dbReference>
<dbReference type="AlphaFoldDB" id="A0A6A6IVF4"/>
<evidence type="ECO:0000256" key="1">
    <source>
        <dbReference type="SAM" id="MobiDB-lite"/>
    </source>
</evidence>
<sequence length="180" mass="19642">MSSPSESMDKVIKTTSPNLKLSFPNATVTTPGPKLSKQDSRPAPTLFLKLPTPSKTYFSISLDPDAPFPSFPFLGPVLHTLQTDLTAQGEADGEGWVKLSGSGKPLAPWVRPGPPGISAPHRYVFLVWEQPEGLTEERIRKEMGWGEQVGLMARMRWNQSGFEGRFGLGDVVGGNWFVCG</sequence>
<keyword evidence="3" id="KW-1185">Reference proteome</keyword>
<dbReference type="InterPro" id="IPR036610">
    <property type="entry name" value="PEBP-like_sf"/>
</dbReference>
<dbReference type="GO" id="GO:0046578">
    <property type="term" value="P:regulation of Ras protein signal transduction"/>
    <property type="evidence" value="ECO:0007669"/>
    <property type="project" value="TreeGrafter"/>
</dbReference>
<dbReference type="PANTHER" id="PTHR11362:SF78">
    <property type="entry name" value="PROTEASE INHIBITOR"/>
    <property type="match status" value="1"/>
</dbReference>
<feature type="region of interest" description="Disordered" evidence="1">
    <location>
        <begin position="1"/>
        <end position="45"/>
    </location>
</feature>
<reference evidence="2" key="1">
    <citation type="journal article" date="2020" name="Stud. Mycol.">
        <title>101 Dothideomycetes genomes: a test case for predicting lifestyles and emergence of pathogens.</title>
        <authorList>
            <person name="Haridas S."/>
            <person name="Albert R."/>
            <person name="Binder M."/>
            <person name="Bloem J."/>
            <person name="Labutti K."/>
            <person name="Salamov A."/>
            <person name="Andreopoulos B."/>
            <person name="Baker S."/>
            <person name="Barry K."/>
            <person name="Bills G."/>
            <person name="Bluhm B."/>
            <person name="Cannon C."/>
            <person name="Castanera R."/>
            <person name="Culley D."/>
            <person name="Daum C."/>
            <person name="Ezra D."/>
            <person name="Gonzalez J."/>
            <person name="Henrissat B."/>
            <person name="Kuo A."/>
            <person name="Liang C."/>
            <person name="Lipzen A."/>
            <person name="Lutzoni F."/>
            <person name="Magnuson J."/>
            <person name="Mondo S."/>
            <person name="Nolan M."/>
            <person name="Ohm R."/>
            <person name="Pangilinan J."/>
            <person name="Park H.-J."/>
            <person name="Ramirez L."/>
            <person name="Alfaro M."/>
            <person name="Sun H."/>
            <person name="Tritt A."/>
            <person name="Yoshinaga Y."/>
            <person name="Zwiers L.-H."/>
            <person name="Turgeon B."/>
            <person name="Goodwin S."/>
            <person name="Spatafora J."/>
            <person name="Crous P."/>
            <person name="Grigoriev I."/>
        </authorList>
    </citation>
    <scope>NUCLEOTIDE SEQUENCE</scope>
    <source>
        <strain evidence="2">CBS 122368</strain>
    </source>
</reference>
<protein>
    <submittedName>
        <fullName evidence="2">PEBP-like protein</fullName>
    </submittedName>
</protein>
<dbReference type="Gene3D" id="3.90.280.10">
    <property type="entry name" value="PEBP-like"/>
    <property type="match status" value="1"/>
</dbReference>
<dbReference type="InterPro" id="IPR008914">
    <property type="entry name" value="PEBP"/>
</dbReference>
<evidence type="ECO:0000313" key="2">
    <source>
        <dbReference type="EMBL" id="KAF2254531.1"/>
    </source>
</evidence>
<feature type="compositionally biased region" description="Polar residues" evidence="1">
    <location>
        <begin position="13"/>
        <end position="30"/>
    </location>
</feature>
<dbReference type="SUPFAM" id="SSF49777">
    <property type="entry name" value="PEBP-like"/>
    <property type="match status" value="1"/>
</dbReference>
<dbReference type="RefSeq" id="XP_033689535.1">
    <property type="nucleotide sequence ID" value="XM_033827836.1"/>
</dbReference>
<dbReference type="GO" id="GO:0030414">
    <property type="term" value="F:peptidase inhibitor activity"/>
    <property type="evidence" value="ECO:0007669"/>
    <property type="project" value="TreeGrafter"/>
</dbReference>
<dbReference type="GO" id="GO:0030162">
    <property type="term" value="P:regulation of proteolysis"/>
    <property type="evidence" value="ECO:0007669"/>
    <property type="project" value="TreeGrafter"/>
</dbReference>
<organism evidence="2 3">
    <name type="scientific">Trematosphaeria pertusa</name>
    <dbReference type="NCBI Taxonomy" id="390896"/>
    <lineage>
        <taxon>Eukaryota</taxon>
        <taxon>Fungi</taxon>
        <taxon>Dikarya</taxon>
        <taxon>Ascomycota</taxon>
        <taxon>Pezizomycotina</taxon>
        <taxon>Dothideomycetes</taxon>
        <taxon>Pleosporomycetidae</taxon>
        <taxon>Pleosporales</taxon>
        <taxon>Massarineae</taxon>
        <taxon>Trematosphaeriaceae</taxon>
        <taxon>Trematosphaeria</taxon>
    </lineage>
</organism>
<evidence type="ECO:0000313" key="3">
    <source>
        <dbReference type="Proteomes" id="UP000800094"/>
    </source>
</evidence>
<name>A0A6A6IVF4_9PLEO</name>
<dbReference type="OrthoDB" id="2506647at2759"/>
<dbReference type="Pfam" id="PF01161">
    <property type="entry name" value="PBP"/>
    <property type="match status" value="1"/>
</dbReference>
<gene>
    <name evidence="2" type="ORF">BU26DRAFT_514421</name>
</gene>
<dbReference type="Proteomes" id="UP000800094">
    <property type="component" value="Unassembled WGS sequence"/>
</dbReference>
<dbReference type="GeneID" id="54581166"/>